<dbReference type="KEGG" id="geh:HYN69_15175"/>
<evidence type="ECO:0000313" key="6">
    <source>
        <dbReference type="Proteomes" id="UP000244496"/>
    </source>
</evidence>
<dbReference type="AlphaFoldDB" id="A0A2S0UPE2"/>
<accession>A0A2S0UPE2</accession>
<evidence type="ECO:0000313" key="5">
    <source>
        <dbReference type="EMBL" id="AWB49662.1"/>
    </source>
</evidence>
<keyword evidence="6" id="KW-1185">Reference proteome</keyword>
<feature type="signal peptide" evidence="3">
    <location>
        <begin position="1"/>
        <end position="19"/>
    </location>
</feature>
<dbReference type="Pfam" id="PF01464">
    <property type="entry name" value="SLT"/>
    <property type="match status" value="1"/>
</dbReference>
<evidence type="ECO:0000256" key="1">
    <source>
        <dbReference type="ARBA" id="ARBA00009387"/>
    </source>
</evidence>
<dbReference type="InterPro" id="IPR023346">
    <property type="entry name" value="Lysozyme-like_dom_sf"/>
</dbReference>
<dbReference type="Proteomes" id="UP000244496">
    <property type="component" value="Chromosome"/>
</dbReference>
<organism evidence="5 6">
    <name type="scientific">Paragemmobacter aquarius</name>
    <dbReference type="NCBI Taxonomy" id="2169400"/>
    <lineage>
        <taxon>Bacteria</taxon>
        <taxon>Pseudomonadati</taxon>
        <taxon>Pseudomonadota</taxon>
        <taxon>Alphaproteobacteria</taxon>
        <taxon>Rhodobacterales</taxon>
        <taxon>Paracoccaceae</taxon>
        <taxon>Paragemmobacter</taxon>
    </lineage>
</organism>
<evidence type="ECO:0000256" key="2">
    <source>
        <dbReference type="SAM" id="MobiDB-lite"/>
    </source>
</evidence>
<evidence type="ECO:0000256" key="3">
    <source>
        <dbReference type="SAM" id="SignalP"/>
    </source>
</evidence>
<dbReference type="RefSeq" id="WP_108436479.1">
    <property type="nucleotide sequence ID" value="NZ_CP028918.1"/>
</dbReference>
<gene>
    <name evidence="5" type="ORF">HYN69_15175</name>
</gene>
<dbReference type="Gene3D" id="1.10.530.10">
    <property type="match status" value="1"/>
</dbReference>
<dbReference type="EMBL" id="CP028918">
    <property type="protein sequence ID" value="AWB49662.1"/>
    <property type="molecule type" value="Genomic_DNA"/>
</dbReference>
<comment type="similarity">
    <text evidence="1">Belongs to the virb1 family.</text>
</comment>
<protein>
    <submittedName>
        <fullName evidence="5">Lytic transglycosylase domain-containing protein</fullName>
    </submittedName>
</protein>
<dbReference type="InterPro" id="IPR008258">
    <property type="entry name" value="Transglycosylase_SLT_dom_1"/>
</dbReference>
<feature type="domain" description="Transglycosylase SLT" evidence="4">
    <location>
        <begin position="27"/>
        <end position="149"/>
    </location>
</feature>
<sequence length="272" mass="28843">MLRLIAILLCLLLPRLAVAQDCTALAAQAGAAEGLPEGLLPAISMVESGHTDKDGNHAPWPWTTNEGGKSNFFDSKAEALAYLENAVANGVTNIDVGCMQLNWKWHASAFPSLDAMFDPVENTRYAARFMRELHSRLGSWEVATAAYHSTDPERGQAYLQKVVAAQGALPLTAQGETTLLASAPIQLDGILAFSGAPLVQLAAASAAAASAASEAPPSRPGTPARRSTPPPVLPLVQNATHSILATADTLPPRLRRNWDDIQAMRLLLSEIP</sequence>
<dbReference type="SUPFAM" id="SSF53955">
    <property type="entry name" value="Lysozyme-like"/>
    <property type="match status" value="1"/>
</dbReference>
<feature type="chain" id="PRO_5015639078" evidence="3">
    <location>
        <begin position="20"/>
        <end position="272"/>
    </location>
</feature>
<reference evidence="5 6" key="1">
    <citation type="submission" date="2018-04" db="EMBL/GenBank/DDBJ databases">
        <title>Genome sequencing of Gemmobacter.</title>
        <authorList>
            <person name="Yi H."/>
            <person name="Baek M.-G."/>
        </authorList>
    </citation>
    <scope>NUCLEOTIDE SEQUENCE [LARGE SCALE GENOMIC DNA]</scope>
    <source>
        <strain evidence="5 6">HYN0069</strain>
    </source>
</reference>
<proteinExistence type="inferred from homology"/>
<keyword evidence="3" id="KW-0732">Signal</keyword>
<feature type="region of interest" description="Disordered" evidence="2">
    <location>
        <begin position="213"/>
        <end position="233"/>
    </location>
</feature>
<dbReference type="OrthoDB" id="5945995at2"/>
<name>A0A2S0UPE2_9RHOB</name>
<evidence type="ECO:0000259" key="4">
    <source>
        <dbReference type="Pfam" id="PF01464"/>
    </source>
</evidence>